<protein>
    <submittedName>
        <fullName evidence="2">Uncharacterized protein</fullName>
    </submittedName>
</protein>
<proteinExistence type="predicted"/>
<feature type="transmembrane region" description="Helical" evidence="1">
    <location>
        <begin position="12"/>
        <end position="30"/>
    </location>
</feature>
<accession>A0A163ZPZ9</accession>
<evidence type="ECO:0000313" key="3">
    <source>
        <dbReference type="Proteomes" id="UP000076574"/>
    </source>
</evidence>
<name>A0A163ZPZ9_9BRAD</name>
<dbReference type="Proteomes" id="UP000076574">
    <property type="component" value="Unassembled WGS sequence"/>
</dbReference>
<dbReference type="EMBL" id="LVYV01000008">
    <property type="protein sequence ID" value="KZD23729.1"/>
    <property type="molecule type" value="Genomic_DNA"/>
</dbReference>
<keyword evidence="1" id="KW-1133">Transmembrane helix</keyword>
<dbReference type="RefSeq" id="WP_068731907.1">
    <property type="nucleotide sequence ID" value="NZ_LVYV01000008.1"/>
</dbReference>
<keyword evidence="1" id="KW-0472">Membrane</keyword>
<organism evidence="2 3">
    <name type="scientific">Tardiphaga robiniae</name>
    <dbReference type="NCBI Taxonomy" id="943830"/>
    <lineage>
        <taxon>Bacteria</taxon>
        <taxon>Pseudomonadati</taxon>
        <taxon>Pseudomonadota</taxon>
        <taxon>Alphaproteobacteria</taxon>
        <taxon>Hyphomicrobiales</taxon>
        <taxon>Nitrobacteraceae</taxon>
        <taxon>Tardiphaga</taxon>
    </lineage>
</organism>
<evidence type="ECO:0000313" key="2">
    <source>
        <dbReference type="EMBL" id="KZD23729.1"/>
    </source>
</evidence>
<gene>
    <name evidence="2" type="ORF">A4A58_25565</name>
</gene>
<keyword evidence="1" id="KW-0812">Transmembrane</keyword>
<keyword evidence="3" id="KW-1185">Reference proteome</keyword>
<sequence>MTMTLDISNLTLLFVATVFALATAFVWMFCEFERRFGKRLTAIALVRFGYRPDGTIDRNANRRD</sequence>
<reference evidence="2 3" key="1">
    <citation type="submission" date="2016-03" db="EMBL/GenBank/DDBJ databases">
        <title>Microsymbionts genomes from the relict species Vavilovia formosa (Stev.) Fed.</title>
        <authorList>
            <person name="Kopat V."/>
            <person name="Chirak E."/>
            <person name="Kimeklis A."/>
            <person name="Andronov E."/>
        </authorList>
    </citation>
    <scope>NUCLEOTIDE SEQUENCE [LARGE SCALE GENOMIC DNA]</scope>
    <source>
        <strain evidence="2 3">Vaf07</strain>
    </source>
</reference>
<evidence type="ECO:0000256" key="1">
    <source>
        <dbReference type="SAM" id="Phobius"/>
    </source>
</evidence>
<dbReference type="AlphaFoldDB" id="A0A163ZPZ9"/>
<dbReference type="OrthoDB" id="8265920at2"/>
<comment type="caution">
    <text evidence="2">The sequence shown here is derived from an EMBL/GenBank/DDBJ whole genome shotgun (WGS) entry which is preliminary data.</text>
</comment>